<proteinExistence type="predicted"/>
<keyword evidence="5 6" id="KW-0472">Membrane</keyword>
<sequence length="361" mass="41777">MKLGARIIKTGIAITLAIYIASLFNLPSPVFAGISAVFALQPSVYRSYQTILEQFQANVLGAVFAVIFTLTFGNSPVIIGLTCVVVIALALRFHMGADVAIALVTIISIMEYAGEDFLQFALLRFATIMVGLICASILNIIFLPPKYETKLYHNIAENTEEIIKWIRLSIRQASDHTALKEEITKLKEDHIKLRYFYLLYKEERSYFRRSNTAKARKLVLFRQMISTTNRSFETLKYLNRLENQLHHVPEDLQEMIKNELDCLVTYHEQILLKCIGKVKNQTPSNVLEEVKKNKLLLMSKFMECREENDEESYSRWIQLMKLISSITDYSDKLEHLDLLVESFLKYHKDENELHIEDKKEH</sequence>
<evidence type="ECO:0000256" key="3">
    <source>
        <dbReference type="ARBA" id="ARBA00022692"/>
    </source>
</evidence>
<evidence type="ECO:0000256" key="2">
    <source>
        <dbReference type="ARBA" id="ARBA00022475"/>
    </source>
</evidence>
<dbReference type="Pfam" id="PF06081">
    <property type="entry name" value="ArAE_1"/>
    <property type="match status" value="1"/>
</dbReference>
<feature type="transmembrane region" description="Helical" evidence="6">
    <location>
        <begin position="12"/>
        <end position="39"/>
    </location>
</feature>
<protein>
    <submittedName>
        <fullName evidence="7">Lipoprotein</fullName>
    </submittedName>
</protein>
<dbReference type="AlphaFoldDB" id="A0A917AW37"/>
<organism evidence="7 8">
    <name type="scientific">Priestia taiwanensis</name>
    <dbReference type="NCBI Taxonomy" id="1347902"/>
    <lineage>
        <taxon>Bacteria</taxon>
        <taxon>Bacillati</taxon>
        <taxon>Bacillota</taxon>
        <taxon>Bacilli</taxon>
        <taxon>Bacillales</taxon>
        <taxon>Bacillaceae</taxon>
        <taxon>Priestia</taxon>
    </lineage>
</organism>
<dbReference type="RefSeq" id="WP_188389308.1">
    <property type="nucleotide sequence ID" value="NZ_BMFK01000003.1"/>
</dbReference>
<keyword evidence="7" id="KW-0449">Lipoprotein</keyword>
<keyword evidence="3 6" id="KW-0812">Transmembrane</keyword>
<feature type="transmembrane region" description="Helical" evidence="6">
    <location>
        <begin position="96"/>
        <end position="114"/>
    </location>
</feature>
<keyword evidence="4 6" id="KW-1133">Transmembrane helix</keyword>
<name>A0A917AW37_9BACI</name>
<dbReference type="InterPro" id="IPR010343">
    <property type="entry name" value="ArAE_1"/>
</dbReference>
<comment type="caution">
    <text evidence="7">The sequence shown here is derived from an EMBL/GenBank/DDBJ whole genome shotgun (WGS) entry which is preliminary data.</text>
</comment>
<feature type="transmembrane region" description="Helical" evidence="6">
    <location>
        <begin position="59"/>
        <end position="89"/>
    </location>
</feature>
<gene>
    <name evidence="7" type="ORF">GCM10007140_29880</name>
</gene>
<keyword evidence="8" id="KW-1185">Reference proteome</keyword>
<dbReference type="GO" id="GO:0005886">
    <property type="term" value="C:plasma membrane"/>
    <property type="evidence" value="ECO:0007669"/>
    <property type="project" value="UniProtKB-SubCell"/>
</dbReference>
<feature type="transmembrane region" description="Helical" evidence="6">
    <location>
        <begin position="120"/>
        <end position="143"/>
    </location>
</feature>
<dbReference type="PANTHER" id="PTHR30509">
    <property type="entry name" value="P-HYDROXYBENZOIC ACID EFFLUX PUMP SUBUNIT-RELATED"/>
    <property type="match status" value="1"/>
</dbReference>
<dbReference type="PANTHER" id="PTHR30509:SF27">
    <property type="entry name" value="UPF0421 PROTEIN YGAE"/>
    <property type="match status" value="1"/>
</dbReference>
<keyword evidence="2" id="KW-1003">Cell membrane</keyword>
<comment type="subcellular location">
    <subcellularLocation>
        <location evidence="1">Cell membrane</location>
        <topology evidence="1">Multi-pass membrane protein</topology>
    </subcellularLocation>
</comment>
<reference evidence="7" key="1">
    <citation type="journal article" date="2014" name="Int. J. Syst. Evol. Microbiol.">
        <title>Complete genome sequence of Corynebacterium casei LMG S-19264T (=DSM 44701T), isolated from a smear-ripened cheese.</title>
        <authorList>
            <consortium name="US DOE Joint Genome Institute (JGI-PGF)"/>
            <person name="Walter F."/>
            <person name="Albersmeier A."/>
            <person name="Kalinowski J."/>
            <person name="Ruckert C."/>
        </authorList>
    </citation>
    <scope>NUCLEOTIDE SEQUENCE</scope>
    <source>
        <strain evidence="7">CGMCC 1.12698</strain>
    </source>
</reference>
<accession>A0A917AW37</accession>
<dbReference type="EMBL" id="BMFK01000003">
    <property type="protein sequence ID" value="GGE78258.1"/>
    <property type="molecule type" value="Genomic_DNA"/>
</dbReference>
<reference evidence="7" key="2">
    <citation type="submission" date="2020-09" db="EMBL/GenBank/DDBJ databases">
        <authorList>
            <person name="Sun Q."/>
            <person name="Zhou Y."/>
        </authorList>
    </citation>
    <scope>NUCLEOTIDE SEQUENCE</scope>
    <source>
        <strain evidence="7">CGMCC 1.12698</strain>
    </source>
</reference>
<evidence type="ECO:0000313" key="7">
    <source>
        <dbReference type="EMBL" id="GGE78258.1"/>
    </source>
</evidence>
<evidence type="ECO:0000256" key="1">
    <source>
        <dbReference type="ARBA" id="ARBA00004651"/>
    </source>
</evidence>
<evidence type="ECO:0000256" key="4">
    <source>
        <dbReference type="ARBA" id="ARBA00022989"/>
    </source>
</evidence>
<dbReference type="Proteomes" id="UP000605259">
    <property type="component" value="Unassembled WGS sequence"/>
</dbReference>
<evidence type="ECO:0000256" key="5">
    <source>
        <dbReference type="ARBA" id="ARBA00023136"/>
    </source>
</evidence>
<evidence type="ECO:0000256" key="6">
    <source>
        <dbReference type="SAM" id="Phobius"/>
    </source>
</evidence>
<evidence type="ECO:0000313" key="8">
    <source>
        <dbReference type="Proteomes" id="UP000605259"/>
    </source>
</evidence>